<keyword evidence="2" id="KW-1185">Reference proteome</keyword>
<dbReference type="EMBL" id="JARK01001628">
    <property type="protein sequence ID" value="EYB85721.1"/>
    <property type="molecule type" value="Genomic_DNA"/>
</dbReference>
<sequence>MTHELPQEKELRVQYSTSLTFLNPVWSSSKPWLKAAPTEILPSQILMNSQAKHYSEDIRSDQPRQILLERRFYQSQKHCAPTFASS</sequence>
<gene>
    <name evidence="1" type="primary">Acey_s0292.g1581</name>
    <name evidence="1" type="ORF">Y032_0292g1581</name>
</gene>
<name>A0A016S5G5_9BILA</name>
<protein>
    <submittedName>
        <fullName evidence="1">Uncharacterized protein</fullName>
    </submittedName>
</protein>
<evidence type="ECO:0000313" key="1">
    <source>
        <dbReference type="EMBL" id="EYB85721.1"/>
    </source>
</evidence>
<accession>A0A016S5G5</accession>
<organism evidence="1 2">
    <name type="scientific">Ancylostoma ceylanicum</name>
    <dbReference type="NCBI Taxonomy" id="53326"/>
    <lineage>
        <taxon>Eukaryota</taxon>
        <taxon>Metazoa</taxon>
        <taxon>Ecdysozoa</taxon>
        <taxon>Nematoda</taxon>
        <taxon>Chromadorea</taxon>
        <taxon>Rhabditida</taxon>
        <taxon>Rhabditina</taxon>
        <taxon>Rhabditomorpha</taxon>
        <taxon>Strongyloidea</taxon>
        <taxon>Ancylostomatidae</taxon>
        <taxon>Ancylostomatinae</taxon>
        <taxon>Ancylostoma</taxon>
    </lineage>
</organism>
<dbReference type="Proteomes" id="UP000024635">
    <property type="component" value="Unassembled WGS sequence"/>
</dbReference>
<proteinExistence type="predicted"/>
<reference evidence="2" key="1">
    <citation type="journal article" date="2015" name="Nat. Genet.">
        <title>The genome and transcriptome of the zoonotic hookworm Ancylostoma ceylanicum identify infection-specific gene families.</title>
        <authorList>
            <person name="Schwarz E.M."/>
            <person name="Hu Y."/>
            <person name="Antoshechkin I."/>
            <person name="Miller M.M."/>
            <person name="Sternberg P.W."/>
            <person name="Aroian R.V."/>
        </authorList>
    </citation>
    <scope>NUCLEOTIDE SEQUENCE</scope>
    <source>
        <strain evidence="2">HY135</strain>
    </source>
</reference>
<comment type="caution">
    <text evidence="1">The sequence shown here is derived from an EMBL/GenBank/DDBJ whole genome shotgun (WGS) entry which is preliminary data.</text>
</comment>
<evidence type="ECO:0000313" key="2">
    <source>
        <dbReference type="Proteomes" id="UP000024635"/>
    </source>
</evidence>
<dbReference type="AlphaFoldDB" id="A0A016S5G5"/>